<feature type="transmembrane region" description="Helical" evidence="1">
    <location>
        <begin position="6"/>
        <end position="38"/>
    </location>
</feature>
<evidence type="ECO:0000313" key="2">
    <source>
        <dbReference type="EMBL" id="MBI1707924.1"/>
    </source>
</evidence>
<evidence type="ECO:0008006" key="4">
    <source>
        <dbReference type="Google" id="ProtNLM"/>
    </source>
</evidence>
<dbReference type="Proteomes" id="UP001194414">
    <property type="component" value="Unassembled WGS sequence"/>
</dbReference>
<evidence type="ECO:0000256" key="1">
    <source>
        <dbReference type="SAM" id="Phobius"/>
    </source>
</evidence>
<gene>
    <name evidence="2" type="ORF">HYQ56_0904</name>
</gene>
<keyword evidence="1" id="KW-1133">Transmembrane helix</keyword>
<dbReference type="RefSeq" id="WP_255405193.1">
    <property type="nucleotide sequence ID" value="NZ_JAATOH010000021.1"/>
</dbReference>
<reference evidence="2" key="1">
    <citation type="submission" date="2020-07" db="EMBL/GenBank/DDBJ databases">
        <title>Comparative genomics analyses of Lactobacillus crispatus isolated from different ecological niches.</title>
        <authorList>
            <person name="Mancino W."/>
            <person name="Mancabelli L."/>
            <person name="Lugli G.A."/>
            <person name="Milani C."/>
            <person name="Viappiani A."/>
            <person name="Anzalone R."/>
            <person name="Longhi G."/>
            <person name="Ventura M."/>
            <person name="Turroni F."/>
        </authorList>
    </citation>
    <scope>NUCLEOTIDE SEQUENCE</scope>
    <source>
        <strain evidence="2">LB65</strain>
    </source>
</reference>
<protein>
    <recommendedName>
        <fullName evidence="4">DUF2273 domain-containing protein</fullName>
    </recommendedName>
</protein>
<proteinExistence type="predicted"/>
<dbReference type="AlphaFoldDB" id="A0AAW4DQT5"/>
<name>A0AAW4DQT5_9LACO</name>
<keyword evidence="1" id="KW-0812">Transmembrane</keyword>
<accession>A0AAW4DQT5</accession>
<evidence type="ECO:0000313" key="3">
    <source>
        <dbReference type="Proteomes" id="UP001194414"/>
    </source>
</evidence>
<dbReference type="EMBL" id="JACCPP010000013">
    <property type="protein sequence ID" value="MBI1707924.1"/>
    <property type="molecule type" value="Genomic_DNA"/>
</dbReference>
<comment type="caution">
    <text evidence="2">The sequence shown here is derived from an EMBL/GenBank/DDBJ whole genome shotgun (WGS) entry which is preliminary data.</text>
</comment>
<keyword evidence="1" id="KW-0472">Membrane</keyword>
<organism evidence="2 3">
    <name type="scientific">Lactobacillus crispatus</name>
    <dbReference type="NCBI Taxonomy" id="47770"/>
    <lineage>
        <taxon>Bacteria</taxon>
        <taxon>Bacillati</taxon>
        <taxon>Bacillota</taxon>
        <taxon>Bacilli</taxon>
        <taxon>Lactobacillales</taxon>
        <taxon>Lactobacillaceae</taxon>
        <taxon>Lactobacillus</taxon>
    </lineage>
</organism>
<sequence>MNIYSIIGMIILGLVTGTVTSMIVALIFVFLGIAMFVVHLIK</sequence>